<gene>
    <name evidence="3" type="ORF">ESZ54_06330</name>
</gene>
<dbReference type="GO" id="GO:0016740">
    <property type="term" value="F:transferase activity"/>
    <property type="evidence" value="ECO:0007669"/>
    <property type="project" value="UniProtKB-KW"/>
</dbReference>
<comment type="caution">
    <text evidence="3">The sequence shown here is derived from an EMBL/GenBank/DDBJ whole genome shotgun (WGS) entry which is preliminary data.</text>
</comment>
<dbReference type="SUPFAM" id="SSF81301">
    <property type="entry name" value="Nucleotidyltransferase"/>
    <property type="match status" value="1"/>
</dbReference>
<keyword evidence="4" id="KW-1185">Reference proteome</keyword>
<dbReference type="Gene3D" id="3.30.460.10">
    <property type="entry name" value="Beta Polymerase, domain 2"/>
    <property type="match status" value="1"/>
</dbReference>
<evidence type="ECO:0000313" key="3">
    <source>
        <dbReference type="EMBL" id="THB61362.1"/>
    </source>
</evidence>
<dbReference type="Proteomes" id="UP000310506">
    <property type="component" value="Unassembled WGS sequence"/>
</dbReference>
<reference evidence="3 4" key="1">
    <citation type="submission" date="2019-01" db="EMBL/GenBank/DDBJ databases">
        <title>Vagococcus silagei sp. nov. isolated from brewer's grain.</title>
        <authorList>
            <person name="Guu J.-R."/>
        </authorList>
    </citation>
    <scope>NUCLEOTIDE SEQUENCE [LARGE SCALE GENOMIC DNA]</scope>
    <source>
        <strain evidence="3 4">2B-2</strain>
    </source>
</reference>
<protein>
    <submittedName>
        <fullName evidence="3">DUF4111 domain-containing protein</fullName>
    </submittedName>
</protein>
<dbReference type="InterPro" id="IPR043519">
    <property type="entry name" value="NT_sf"/>
</dbReference>
<dbReference type="InterPro" id="IPR025184">
    <property type="entry name" value="AadA_C"/>
</dbReference>
<dbReference type="EMBL" id="SDGV01000014">
    <property type="protein sequence ID" value="THB61362.1"/>
    <property type="molecule type" value="Genomic_DNA"/>
</dbReference>
<sequence length="260" mass="29757">MDLNNSNLSEQDRIQVKKIVSMIEYELDSKLISLYLFGSAVDEGLKVNSDLDFLAITKSTIPNRKRGLITKQLMNNSREIGTTDKIRYVELTSVVLEDLHPWKHPITQDFIYGEWLREEYQLGEYSQRLINPDLTILLYQIQKQGILLIGKDKQLPNVPFSDVKLAISDQLDILVTELDGDKSNVILTLCRMLYTLKTQEFISKNKAANYVVENFSTIETKVILAALDEYLTGKSMNLMSTRVKSTVHQLIQQIKIEIGV</sequence>
<name>A0A4S3B3H5_9ENTE</name>
<feature type="domain" description="Adenylyltransferase AadA C-terminal" evidence="2">
    <location>
        <begin position="155"/>
        <end position="251"/>
    </location>
</feature>
<evidence type="ECO:0000256" key="1">
    <source>
        <dbReference type="ARBA" id="ARBA00022679"/>
    </source>
</evidence>
<dbReference type="RefSeq" id="WP_136136825.1">
    <property type="nucleotide sequence ID" value="NZ_SDGV01000014.1"/>
</dbReference>
<evidence type="ECO:0000259" key="2">
    <source>
        <dbReference type="Pfam" id="PF13427"/>
    </source>
</evidence>
<organism evidence="3 4">
    <name type="scientific">Vagococcus silagei</name>
    <dbReference type="NCBI Taxonomy" id="2508885"/>
    <lineage>
        <taxon>Bacteria</taxon>
        <taxon>Bacillati</taxon>
        <taxon>Bacillota</taxon>
        <taxon>Bacilli</taxon>
        <taxon>Lactobacillales</taxon>
        <taxon>Enterococcaceae</taxon>
        <taxon>Vagococcus</taxon>
    </lineage>
</organism>
<accession>A0A4S3B3H5</accession>
<dbReference type="CDD" id="cd05403">
    <property type="entry name" value="NT_KNTase_like"/>
    <property type="match status" value="1"/>
</dbReference>
<dbReference type="Pfam" id="PF13427">
    <property type="entry name" value="AadA_C"/>
    <property type="match status" value="1"/>
</dbReference>
<evidence type="ECO:0000313" key="4">
    <source>
        <dbReference type="Proteomes" id="UP000310506"/>
    </source>
</evidence>
<proteinExistence type="predicted"/>
<keyword evidence="1" id="KW-0808">Transferase</keyword>
<dbReference type="AlphaFoldDB" id="A0A4S3B3H5"/>
<dbReference type="OrthoDB" id="5643411at2"/>